<evidence type="ECO:0000313" key="2">
    <source>
        <dbReference type="Proteomes" id="UP000239563"/>
    </source>
</evidence>
<reference evidence="1 2" key="1">
    <citation type="submission" date="2017-02" db="EMBL/GenBank/DDBJ databases">
        <authorList>
            <person name="Peterson S.W."/>
        </authorList>
    </citation>
    <scope>NUCLEOTIDE SEQUENCE [LARGE SCALE GENOMIC DNA]</scope>
    <source>
        <strain evidence="1 2">SRS1_H2-8</strain>
    </source>
</reference>
<evidence type="ECO:0000313" key="1">
    <source>
        <dbReference type="EMBL" id="SJX62938.1"/>
    </source>
</evidence>
<dbReference type="EMBL" id="LT795059">
    <property type="protein sequence ID" value="SJX62938.1"/>
    <property type="molecule type" value="Genomic_DNA"/>
</dbReference>
<gene>
    <name evidence="1" type="ORF">SRS1_13764</name>
</gene>
<dbReference type="Proteomes" id="UP000239563">
    <property type="component" value="Chromosome VI"/>
</dbReference>
<proteinExistence type="predicted"/>
<dbReference type="AlphaFoldDB" id="A0A2N8UDW3"/>
<accession>A0A2N8UDW3</accession>
<sequence length="149" mass="16469">MTLARLVAMQSPCSEPARTHVDHGIRETTDNRCSSIHLVTSQFNAFNNPKKEPASGFHGVVKYLLRYRAQHRKRPPHLSAISFAALATETSLTRPRTCSTRSRAPRAYSPGSPDEILARINTAKLVAAQAVGDFGGLPFYQCHPSKLRE</sequence>
<name>A0A2N8UDW3_9BASI</name>
<organism evidence="1 2">
    <name type="scientific">Sporisorium reilianum f. sp. reilianum</name>
    <dbReference type="NCBI Taxonomy" id="72559"/>
    <lineage>
        <taxon>Eukaryota</taxon>
        <taxon>Fungi</taxon>
        <taxon>Dikarya</taxon>
        <taxon>Basidiomycota</taxon>
        <taxon>Ustilaginomycotina</taxon>
        <taxon>Ustilaginomycetes</taxon>
        <taxon>Ustilaginales</taxon>
        <taxon>Ustilaginaceae</taxon>
        <taxon>Sporisorium</taxon>
    </lineage>
</organism>
<protein>
    <submittedName>
        <fullName evidence="1">Uncharacterized protein</fullName>
    </submittedName>
</protein>